<dbReference type="RefSeq" id="WP_066968175.1">
    <property type="nucleotide sequence ID" value="NZ_CP023449.1"/>
</dbReference>
<feature type="domain" description="O-GlcNAc transferase C-terminal" evidence="9">
    <location>
        <begin position="573"/>
        <end position="747"/>
    </location>
</feature>
<dbReference type="AlphaFoldDB" id="A0A2A4FN99"/>
<dbReference type="SUPFAM" id="SSF53756">
    <property type="entry name" value="UDP-Glycosyltransferase/glycogen phosphorylase"/>
    <property type="match status" value="1"/>
</dbReference>
<sequence>MDPRLIAADAAIQQGRRADAIDIMISALLDGIEQSENLYRALLRNLLALARYEDGVIWATKAVNFAPKSYELLNLLGIFLRRTGRYREALDVLDDAIRLKPADNAALVNKGNVHNDLEEGPAAEAIFTKLLRKTPKSPEFQRSLARALSVQKKFGPAMMRLRQAIALKRDDINAWLDLAALIDTQGDHATALATIDKALKVLPDDPRLLQAKVTSIRLSGKVRAAEAYLQSLSDKFGDTAWFHYQMARSLPDSERERANSHYRKAAELAPDDFEYRMSLAESLERTRGPGEGAHIDEGYAVLCATNMPARFGGGETKIAAEIFTRVADYDAIAKLGNFAEMGRLWVKSGRHTALLGQMPRVRTDEDRRELLEQHRMWGQQALDVAQRMPITRPAAKAKDKIRVGFMSSDLRDHPVAYFSLPLFENVDRDRFEIYCYSFFVGTEASPIQRRLTEMVDAFRWHPDITERDAAQMIANDQLDILFELGGATHMNKVGVMAWKPAPITVSWLGYPHSIGLETIDYLLVDPFLNPPDSSLLIEKPLVMPKSWIAMSRYAFPDVHQINPIAPVKRNGFITFGTANNPYKYSPEMLRVWAKTMAGVPNSRFLFVRPEGGSKAFVGNIRAYFNAAGIAADRIEFRAVRGAHMPHYNDIDIALDTFPQTGGTTTCEAAWMGVPTISLVGPALFERLSYSILHNAGLGDLCASTQENYIEIAARLAADPDRIQTLRTELREQLRAGPLGQTETFARDFYDLVARTVAERASA</sequence>
<dbReference type="Gene3D" id="3.40.50.11380">
    <property type="match status" value="1"/>
</dbReference>
<evidence type="ECO:0000256" key="6">
    <source>
        <dbReference type="ARBA" id="ARBA00022737"/>
    </source>
</evidence>
<evidence type="ECO:0000256" key="2">
    <source>
        <dbReference type="ARBA" id="ARBA00005386"/>
    </source>
</evidence>
<dbReference type="InterPro" id="IPR029489">
    <property type="entry name" value="OGT/SEC/SPY_C"/>
</dbReference>
<name>A0A2A4FN99_9SPHN</name>
<dbReference type="GO" id="GO:0097363">
    <property type="term" value="F:protein O-acetylglucosaminyltransferase activity"/>
    <property type="evidence" value="ECO:0007669"/>
    <property type="project" value="UniProtKB-EC"/>
</dbReference>
<evidence type="ECO:0000256" key="3">
    <source>
        <dbReference type="ARBA" id="ARBA00011970"/>
    </source>
</evidence>
<accession>A0A2A4FN99</accession>
<dbReference type="Pfam" id="PF13844">
    <property type="entry name" value="Glyco_transf_41"/>
    <property type="match status" value="2"/>
</dbReference>
<dbReference type="Gene3D" id="3.40.50.2000">
    <property type="entry name" value="Glycogen Phosphorylase B"/>
    <property type="match status" value="1"/>
</dbReference>
<feature type="repeat" description="TPR" evidence="8">
    <location>
        <begin position="70"/>
        <end position="103"/>
    </location>
</feature>
<dbReference type="SUPFAM" id="SSF48452">
    <property type="entry name" value="TPR-like"/>
    <property type="match status" value="1"/>
</dbReference>
<evidence type="ECO:0000256" key="5">
    <source>
        <dbReference type="ARBA" id="ARBA00022679"/>
    </source>
</evidence>
<dbReference type="Gene3D" id="1.25.40.10">
    <property type="entry name" value="Tetratricopeptide repeat domain"/>
    <property type="match status" value="1"/>
</dbReference>
<evidence type="ECO:0000256" key="8">
    <source>
        <dbReference type="PROSITE-ProRule" id="PRU00339"/>
    </source>
</evidence>
<dbReference type="InterPro" id="IPR019734">
    <property type="entry name" value="TPR_rpt"/>
</dbReference>
<keyword evidence="5" id="KW-0808">Transferase</keyword>
<gene>
    <name evidence="10" type="ORF">COO09_21415</name>
</gene>
<evidence type="ECO:0000256" key="1">
    <source>
        <dbReference type="ARBA" id="ARBA00004922"/>
    </source>
</evidence>
<proteinExistence type="inferred from homology"/>
<dbReference type="PANTHER" id="PTHR44835">
    <property type="entry name" value="UDP-N-ACETYLGLUCOSAMINE--PEPTIDE N-ACETYLGLUCOSAMINYLTRANSFERASE SPINDLY-RELATED"/>
    <property type="match status" value="1"/>
</dbReference>
<dbReference type="KEGG" id="rdi:CMV14_06245"/>
<comment type="pathway">
    <text evidence="1">Protein modification; protein glycosylation.</text>
</comment>
<reference evidence="10 11" key="1">
    <citation type="submission" date="2017-09" db="EMBL/GenBank/DDBJ databases">
        <title>The Catabolism of 3,6-Dichlorosalicylic acid is Initiated by the Cytochrome P450 Monooxygenase DsmABC in Rhizorhabdus dicambivorans Ndbn-20.</title>
        <authorList>
            <person name="Na L."/>
        </authorList>
    </citation>
    <scope>NUCLEOTIDE SEQUENCE [LARGE SCALE GENOMIC DNA]</scope>
    <source>
        <strain evidence="10 11">Ndbn-20m</strain>
    </source>
</reference>
<comment type="similarity">
    <text evidence="2">Belongs to the glycosyltransferase 41 family. O-GlcNAc transferase subfamily.</text>
</comment>
<dbReference type="EMBL" id="NWUF01000032">
    <property type="protein sequence ID" value="PCE40235.1"/>
    <property type="molecule type" value="Genomic_DNA"/>
</dbReference>
<evidence type="ECO:0000313" key="11">
    <source>
        <dbReference type="Proteomes" id="UP000218934"/>
    </source>
</evidence>
<dbReference type="PROSITE" id="PS50005">
    <property type="entry name" value="TPR"/>
    <property type="match status" value="2"/>
</dbReference>
<organism evidence="10 11">
    <name type="scientific">Rhizorhabdus dicambivorans</name>
    <dbReference type="NCBI Taxonomy" id="1850238"/>
    <lineage>
        <taxon>Bacteria</taxon>
        <taxon>Pseudomonadati</taxon>
        <taxon>Pseudomonadota</taxon>
        <taxon>Alphaproteobacteria</taxon>
        <taxon>Sphingomonadales</taxon>
        <taxon>Sphingomonadaceae</taxon>
        <taxon>Rhizorhabdus</taxon>
    </lineage>
</organism>
<dbReference type="OrthoDB" id="146908at2"/>
<dbReference type="InterPro" id="IPR051939">
    <property type="entry name" value="Glycosyltr_41/O-GlcNAc_trsf"/>
</dbReference>
<evidence type="ECO:0000259" key="9">
    <source>
        <dbReference type="Pfam" id="PF13844"/>
    </source>
</evidence>
<keyword evidence="11" id="KW-1185">Reference proteome</keyword>
<comment type="caution">
    <text evidence="10">The sequence shown here is derived from an EMBL/GenBank/DDBJ whole genome shotgun (WGS) entry which is preliminary data.</text>
</comment>
<evidence type="ECO:0000256" key="7">
    <source>
        <dbReference type="ARBA" id="ARBA00022803"/>
    </source>
</evidence>
<dbReference type="InterPro" id="IPR011990">
    <property type="entry name" value="TPR-like_helical_dom_sf"/>
</dbReference>
<feature type="domain" description="O-GlcNAc transferase C-terminal" evidence="9">
    <location>
        <begin position="367"/>
        <end position="547"/>
    </location>
</feature>
<protein>
    <recommendedName>
        <fullName evidence="3">protein O-GlcNAc transferase</fullName>
        <ecNumber evidence="3">2.4.1.255</ecNumber>
    </recommendedName>
</protein>
<keyword evidence="6" id="KW-0677">Repeat</keyword>
<feature type="repeat" description="TPR" evidence="8">
    <location>
        <begin position="172"/>
        <end position="205"/>
    </location>
</feature>
<dbReference type="Pfam" id="PF13432">
    <property type="entry name" value="TPR_16"/>
    <property type="match status" value="1"/>
</dbReference>
<dbReference type="EC" id="2.4.1.255" evidence="3"/>
<dbReference type="PANTHER" id="PTHR44835:SF1">
    <property type="entry name" value="PROTEIN O-GLCNAC TRANSFERASE"/>
    <property type="match status" value="1"/>
</dbReference>
<evidence type="ECO:0000313" key="10">
    <source>
        <dbReference type="EMBL" id="PCE40235.1"/>
    </source>
</evidence>
<keyword evidence="7 8" id="KW-0802">TPR repeat</keyword>
<evidence type="ECO:0000256" key="4">
    <source>
        <dbReference type="ARBA" id="ARBA00022676"/>
    </source>
</evidence>
<keyword evidence="4" id="KW-0328">Glycosyltransferase</keyword>
<dbReference type="Proteomes" id="UP000218934">
    <property type="component" value="Unassembled WGS sequence"/>
</dbReference>
<dbReference type="SMART" id="SM00028">
    <property type="entry name" value="TPR"/>
    <property type="match status" value="4"/>
</dbReference>